<keyword evidence="2" id="KW-1133">Transmembrane helix</keyword>
<dbReference type="OrthoDB" id="3235016at2"/>
<dbReference type="AlphaFoldDB" id="A0A087VVY7"/>
<keyword evidence="4" id="KW-1185">Reference proteome</keyword>
<gene>
    <name evidence="3" type="ORF">BINDI_1282</name>
</gene>
<dbReference type="EMBL" id="CP006018">
    <property type="protein sequence ID" value="AIC92537.1"/>
    <property type="molecule type" value="Genomic_DNA"/>
</dbReference>
<accession>A0A087VVY7</accession>
<dbReference type="HOGENOM" id="CLU_1657399_0_0_11"/>
<evidence type="ECO:0000256" key="1">
    <source>
        <dbReference type="SAM" id="MobiDB-lite"/>
    </source>
</evidence>
<dbReference type="KEGG" id="bii:BINDI_1282"/>
<dbReference type="RefSeq" id="WP_033491121.1">
    <property type="nucleotide sequence ID" value="NZ_CP006018.1"/>
</dbReference>
<feature type="transmembrane region" description="Helical" evidence="2">
    <location>
        <begin position="6"/>
        <end position="24"/>
    </location>
</feature>
<evidence type="ECO:0000256" key="2">
    <source>
        <dbReference type="SAM" id="Phobius"/>
    </source>
</evidence>
<evidence type="ECO:0000313" key="4">
    <source>
        <dbReference type="Proteomes" id="UP000028569"/>
    </source>
</evidence>
<evidence type="ECO:0000313" key="3">
    <source>
        <dbReference type="EMBL" id="AIC92537.1"/>
    </source>
</evidence>
<proteinExistence type="predicted"/>
<keyword evidence="2" id="KW-0812">Transmembrane</keyword>
<dbReference type="Proteomes" id="UP000028569">
    <property type="component" value="Chromosome"/>
</dbReference>
<keyword evidence="2" id="KW-0472">Membrane</keyword>
<organism evidence="3 4">
    <name type="scientific">Bifidobacterium [indicum] DSM 20214 = LMG 11587</name>
    <dbReference type="NCBI Taxonomy" id="1341694"/>
    <lineage>
        <taxon>Bacteria</taxon>
        <taxon>Bacillati</taxon>
        <taxon>Actinomycetota</taxon>
        <taxon>Actinomycetes</taxon>
        <taxon>Bifidobacteriales</taxon>
        <taxon>Bifidobacteriaceae</taxon>
        <taxon>Bifidobacterium</taxon>
    </lineage>
</organism>
<sequence>MVWVIVLIWVLVVVAFIVYVLRLARGESANRAFSQSLNERVFRGAGRRREDRLPRIGGGRLSFIPNPDGSAEDSEEGGPGSIKCPVYVNSASVVEMRALLSSDFTDEIELWQTNEGNLVTPLKPHTDDGFEGFIVEESAQAGEPVAVTSDAIPAVSPTA</sequence>
<reference evidence="3 4" key="1">
    <citation type="journal article" date="2014" name="Appl. Environ. Microbiol.">
        <title>Genomic encyclopedia of type strains of the genus Bifidobacterium.</title>
        <authorList>
            <person name="Milani C."/>
            <person name="Lugli G.A."/>
            <person name="Duranti S."/>
            <person name="Turroni F."/>
            <person name="Bottacini F."/>
            <person name="Mangifesta M."/>
            <person name="Sanchez B."/>
            <person name="Viappiani A."/>
            <person name="Mancabelli L."/>
            <person name="Taminiau B."/>
            <person name="Delcenserie V."/>
            <person name="Barrangou R."/>
            <person name="Margolles A."/>
            <person name="van Sinderen D."/>
            <person name="Ventura M."/>
        </authorList>
    </citation>
    <scope>NUCLEOTIDE SEQUENCE [LARGE SCALE GENOMIC DNA]</scope>
    <source>
        <strain evidence="3 4">LMG 11587</strain>
    </source>
</reference>
<feature type="region of interest" description="Disordered" evidence="1">
    <location>
        <begin position="61"/>
        <end position="80"/>
    </location>
</feature>
<protein>
    <submittedName>
        <fullName evidence="3">Uncharacterized protein</fullName>
    </submittedName>
</protein>
<name>A0A087VVY7_9BIFI</name>